<proteinExistence type="predicted"/>
<reference evidence="2" key="1">
    <citation type="submission" date="2021-03" db="EMBL/GenBank/DDBJ databases">
        <authorList>
            <person name="Tagirdzhanova G."/>
        </authorList>
    </citation>
    <scope>NUCLEOTIDE SEQUENCE</scope>
</reference>
<keyword evidence="3" id="KW-1185">Reference proteome</keyword>
<dbReference type="AlphaFoldDB" id="A0A8H3PJZ7"/>
<sequence length="184" mass="19272">LIASSHHLRKLPTSLPGQDTIPWLPVDLTARILTELLFSDIDDPPPTTTTSAWTLHHNIINPTPGSWTSLLPTITAALSASGPVEMQTVGFAEWVEALRDSGEAGGNGMGERGGNGKGDVGGIGDVNLNPAIKLLDWFEGMGASAGAEVAELHTRASRKRSGTLGGVPAVGEGWMGVWLGQWGF</sequence>
<evidence type="ECO:0000256" key="1">
    <source>
        <dbReference type="SAM" id="MobiDB-lite"/>
    </source>
</evidence>
<gene>
    <name evidence="2" type="ORF">HETSPECPRED_005678</name>
</gene>
<feature type="compositionally biased region" description="Gly residues" evidence="1">
    <location>
        <begin position="103"/>
        <end position="121"/>
    </location>
</feature>
<comment type="caution">
    <text evidence="2">The sequence shown here is derived from an EMBL/GenBank/DDBJ whole genome shotgun (WGS) entry which is preliminary data.</text>
</comment>
<evidence type="ECO:0000313" key="3">
    <source>
        <dbReference type="Proteomes" id="UP000664521"/>
    </source>
</evidence>
<organism evidence="2 3">
    <name type="scientific">Heterodermia speciosa</name>
    <dbReference type="NCBI Taxonomy" id="116794"/>
    <lineage>
        <taxon>Eukaryota</taxon>
        <taxon>Fungi</taxon>
        <taxon>Dikarya</taxon>
        <taxon>Ascomycota</taxon>
        <taxon>Pezizomycotina</taxon>
        <taxon>Lecanoromycetes</taxon>
        <taxon>OSLEUM clade</taxon>
        <taxon>Lecanoromycetidae</taxon>
        <taxon>Caliciales</taxon>
        <taxon>Physciaceae</taxon>
        <taxon>Heterodermia</taxon>
    </lineage>
</organism>
<feature type="region of interest" description="Disordered" evidence="1">
    <location>
        <begin position="102"/>
        <end position="121"/>
    </location>
</feature>
<evidence type="ECO:0000313" key="2">
    <source>
        <dbReference type="EMBL" id="CAF9942274.1"/>
    </source>
</evidence>
<dbReference type="OrthoDB" id="429813at2759"/>
<accession>A0A8H3PJZ7</accession>
<feature type="non-terminal residue" evidence="2">
    <location>
        <position position="1"/>
    </location>
</feature>
<protein>
    <submittedName>
        <fullName evidence="2">Uncharacterized protein</fullName>
    </submittedName>
</protein>
<name>A0A8H3PJZ7_9LECA</name>
<dbReference type="Proteomes" id="UP000664521">
    <property type="component" value="Unassembled WGS sequence"/>
</dbReference>
<dbReference type="Gene3D" id="3.40.50.720">
    <property type="entry name" value="NAD(P)-binding Rossmann-like Domain"/>
    <property type="match status" value="1"/>
</dbReference>
<dbReference type="EMBL" id="CAJPDS010000360">
    <property type="protein sequence ID" value="CAF9942274.1"/>
    <property type="molecule type" value="Genomic_DNA"/>
</dbReference>